<evidence type="ECO:0000259" key="2">
    <source>
        <dbReference type="Pfam" id="PF00437"/>
    </source>
</evidence>
<dbReference type="InterPro" id="IPR027417">
    <property type="entry name" value="P-loop_NTPase"/>
</dbReference>
<proteinExistence type="inferred from homology"/>
<dbReference type="PANTHER" id="PTHR30486">
    <property type="entry name" value="TWITCHING MOTILITY PROTEIN PILT"/>
    <property type="match status" value="1"/>
</dbReference>
<dbReference type="SUPFAM" id="SSF52540">
    <property type="entry name" value="P-loop containing nucleoside triphosphate hydrolases"/>
    <property type="match status" value="1"/>
</dbReference>
<evidence type="ECO:0000313" key="4">
    <source>
        <dbReference type="Proteomes" id="UP001500171"/>
    </source>
</evidence>
<evidence type="ECO:0000256" key="1">
    <source>
        <dbReference type="ARBA" id="ARBA00006611"/>
    </source>
</evidence>
<keyword evidence="4" id="KW-1185">Reference proteome</keyword>
<dbReference type="Proteomes" id="UP001500171">
    <property type="component" value="Unassembled WGS sequence"/>
</dbReference>
<feature type="domain" description="Bacterial type II secretion system protein E" evidence="2">
    <location>
        <begin position="76"/>
        <end position="353"/>
    </location>
</feature>
<gene>
    <name evidence="3" type="ORF">GCM10023211_24500</name>
</gene>
<dbReference type="EMBL" id="BAABHY010000013">
    <property type="protein sequence ID" value="GAA5114662.1"/>
    <property type="molecule type" value="Genomic_DNA"/>
</dbReference>
<organism evidence="3 4">
    <name type="scientific">Orbus sasakiae</name>
    <dbReference type="NCBI Taxonomy" id="1078475"/>
    <lineage>
        <taxon>Bacteria</taxon>
        <taxon>Pseudomonadati</taxon>
        <taxon>Pseudomonadota</taxon>
        <taxon>Gammaproteobacteria</taxon>
        <taxon>Orbales</taxon>
        <taxon>Orbaceae</taxon>
        <taxon>Orbus</taxon>
    </lineage>
</organism>
<protein>
    <submittedName>
        <fullName evidence="3">ATPase, T2SS/T4P/T4SS family</fullName>
    </submittedName>
</protein>
<dbReference type="CDD" id="cd01130">
    <property type="entry name" value="VirB11-like_ATPase"/>
    <property type="match status" value="1"/>
</dbReference>
<name>A0ABP9NEG5_9GAMM</name>
<reference evidence="4" key="1">
    <citation type="journal article" date="2019" name="Int. J. Syst. Evol. Microbiol.">
        <title>The Global Catalogue of Microorganisms (GCM) 10K type strain sequencing project: providing services to taxonomists for standard genome sequencing and annotation.</title>
        <authorList>
            <consortium name="The Broad Institute Genomics Platform"/>
            <consortium name="The Broad Institute Genome Sequencing Center for Infectious Disease"/>
            <person name="Wu L."/>
            <person name="Ma J."/>
        </authorList>
    </citation>
    <scope>NUCLEOTIDE SEQUENCE [LARGE SCALE GENOMIC DNA]</scope>
    <source>
        <strain evidence="4">JCM 18050</strain>
    </source>
</reference>
<dbReference type="InterPro" id="IPR050921">
    <property type="entry name" value="T4SS_GSP_E_ATPase"/>
</dbReference>
<dbReference type="Gene3D" id="3.40.50.300">
    <property type="entry name" value="P-loop containing nucleotide triphosphate hydrolases"/>
    <property type="match status" value="1"/>
</dbReference>
<dbReference type="InterPro" id="IPR001482">
    <property type="entry name" value="T2SS/T4SS_dom"/>
</dbReference>
<dbReference type="Gene3D" id="3.30.450.380">
    <property type="match status" value="1"/>
</dbReference>
<evidence type="ECO:0000313" key="3">
    <source>
        <dbReference type="EMBL" id="GAA5114662.1"/>
    </source>
</evidence>
<dbReference type="RefSeq" id="WP_345492678.1">
    <property type="nucleotide sequence ID" value="NZ_BAABHY010000013.1"/>
</dbReference>
<comment type="similarity">
    <text evidence="1">Belongs to the GSP E family.</text>
</comment>
<comment type="caution">
    <text evidence="3">The sequence shown here is derived from an EMBL/GenBank/DDBJ whole genome shotgun (WGS) entry which is preliminary data.</text>
</comment>
<accession>A0ABP9NEG5</accession>
<dbReference type="Pfam" id="PF00437">
    <property type="entry name" value="T2SSE"/>
    <property type="match status" value="1"/>
</dbReference>
<dbReference type="PANTHER" id="PTHR30486:SF15">
    <property type="entry name" value="TYPE II_IV SECRETION SYSTEM ATPASE"/>
    <property type="match status" value="1"/>
</dbReference>
<sequence length="435" mass="48609">MLDERFKFSQEWGKIRDLVFQTLNLDLIEELKNDPNRIQREIQTIIRDIINSGNAYITTDESVVLANMICDEIIGYGPIDSLMKDETVNDILVNGPYSIYVERAGVLSKTNKFFINDRQLIDIARRLVNKIGKNIDESHPLVDSRMPDGSRLNVVIPPIAIDGASLSIRKFGKGSRTFHDLIQFGSLNEDMANFLVIAARCRMNIIISGGTGAGKTTLLNALSQFIGETERTITLEDAAELRLQQDHVVRMETRVGGEDGRGQVTMRNLLINALRMRPDRIILGECRGEEAFEMLQAMNTGHNGSMSTLHANTAKDALSRLESMIIMAQAELPLVAIRRYISSSVNFVIQISRLPDGQRKITSITEIVGLESDNVVTQDVFKFHINDERDEQGKLQGKFVCNGLIKRSALYEGAQYYGMADVLEKLMLKAGGISV</sequence>